<evidence type="ECO:0000313" key="5">
    <source>
        <dbReference type="EMBL" id="CAF3212081.1"/>
    </source>
</evidence>
<gene>
    <name evidence="7" type="ORF">HFQ381_LOCUS11264</name>
    <name evidence="5" type="ORF">TIS948_LOCUS13185</name>
    <name evidence="9" type="ORF">TOA249_LOCUS11668</name>
    <name evidence="6" type="ORF">TSG867_LOCUS3708</name>
    <name evidence="8" type="ORF">UJA718_LOCUS11954</name>
</gene>
<feature type="region of interest" description="Disordered" evidence="3">
    <location>
        <begin position="120"/>
        <end position="211"/>
    </location>
</feature>
<dbReference type="Proteomes" id="UP000663873">
    <property type="component" value="Unassembled WGS sequence"/>
</dbReference>
<evidence type="ECO:0000259" key="4">
    <source>
        <dbReference type="PROSITE" id="PS50003"/>
    </source>
</evidence>
<dbReference type="EMBL" id="CAJOBQ010000113">
    <property type="protein sequence ID" value="CAF4261050.1"/>
    <property type="molecule type" value="Genomic_DNA"/>
</dbReference>
<evidence type="ECO:0000313" key="8">
    <source>
        <dbReference type="EMBL" id="CAF4290048.1"/>
    </source>
</evidence>
<dbReference type="PANTHER" id="PTHR14309">
    <property type="entry name" value="EXPRESSED PROTEIN"/>
    <property type="match status" value="1"/>
</dbReference>
<dbReference type="Proteomes" id="UP000663825">
    <property type="component" value="Unassembled WGS sequence"/>
</dbReference>
<evidence type="ECO:0000256" key="1">
    <source>
        <dbReference type="ARBA" id="ARBA00004370"/>
    </source>
</evidence>
<feature type="compositionally biased region" description="Pro residues" evidence="3">
    <location>
        <begin position="120"/>
        <end position="132"/>
    </location>
</feature>
<dbReference type="AlphaFoldDB" id="A0A820FFV3"/>
<dbReference type="EMBL" id="CAJOBO010000644">
    <property type="protein sequence ID" value="CAF4264407.1"/>
    <property type="molecule type" value="Genomic_DNA"/>
</dbReference>
<feature type="compositionally biased region" description="Polar residues" evidence="3">
    <location>
        <begin position="173"/>
        <end position="205"/>
    </location>
</feature>
<dbReference type="EMBL" id="CAJNXB010002048">
    <property type="protein sequence ID" value="CAF3212081.1"/>
    <property type="molecule type" value="Genomic_DNA"/>
</dbReference>
<dbReference type="SUPFAM" id="SSF50729">
    <property type="entry name" value="PH domain-like"/>
    <property type="match status" value="1"/>
</dbReference>
<organism evidence="6 10">
    <name type="scientific">Rotaria socialis</name>
    <dbReference type="NCBI Taxonomy" id="392032"/>
    <lineage>
        <taxon>Eukaryota</taxon>
        <taxon>Metazoa</taxon>
        <taxon>Spiralia</taxon>
        <taxon>Gnathifera</taxon>
        <taxon>Rotifera</taxon>
        <taxon>Eurotatoria</taxon>
        <taxon>Bdelloidea</taxon>
        <taxon>Philodinida</taxon>
        <taxon>Philodinidae</taxon>
        <taxon>Rotaria</taxon>
    </lineage>
</organism>
<dbReference type="EMBL" id="CAJOBP010001511">
    <property type="protein sequence ID" value="CAF4290048.1"/>
    <property type="molecule type" value="Genomic_DNA"/>
</dbReference>
<dbReference type="Proteomes" id="UP000663851">
    <property type="component" value="Unassembled WGS sequence"/>
</dbReference>
<dbReference type="PROSITE" id="PS50003">
    <property type="entry name" value="PH_DOMAIN"/>
    <property type="match status" value="1"/>
</dbReference>
<keyword evidence="2" id="KW-0472">Membrane</keyword>
<dbReference type="Pfam" id="PF00169">
    <property type="entry name" value="PH"/>
    <property type="match status" value="1"/>
</dbReference>
<dbReference type="SMART" id="SM00233">
    <property type="entry name" value="PH"/>
    <property type="match status" value="1"/>
</dbReference>
<dbReference type="InterPro" id="IPR011993">
    <property type="entry name" value="PH-like_dom_sf"/>
</dbReference>
<evidence type="ECO:0000313" key="10">
    <source>
        <dbReference type="Proteomes" id="UP000663862"/>
    </source>
</evidence>
<comment type="caution">
    <text evidence="6">The sequence shown here is derived from an EMBL/GenBank/DDBJ whole genome shotgun (WGS) entry which is preliminary data.</text>
</comment>
<evidence type="ECO:0000313" key="6">
    <source>
        <dbReference type="EMBL" id="CAF4261050.1"/>
    </source>
</evidence>
<dbReference type="OrthoDB" id="5914923at2759"/>
<dbReference type="Proteomes" id="UP000663838">
    <property type="component" value="Unassembled WGS sequence"/>
</dbReference>
<accession>A0A820FFV3</accession>
<evidence type="ECO:0000256" key="3">
    <source>
        <dbReference type="SAM" id="MobiDB-lite"/>
    </source>
</evidence>
<dbReference type="GO" id="GO:0016020">
    <property type="term" value="C:membrane"/>
    <property type="evidence" value="ECO:0007669"/>
    <property type="project" value="UniProtKB-SubCell"/>
</dbReference>
<name>A0A820FFV3_9BILA</name>
<evidence type="ECO:0000313" key="7">
    <source>
        <dbReference type="EMBL" id="CAF4264407.1"/>
    </source>
</evidence>
<dbReference type="PANTHER" id="PTHR14309:SF12">
    <property type="entry name" value="PH DOMAIN-CONTAINING PROTEIN"/>
    <property type="match status" value="1"/>
</dbReference>
<evidence type="ECO:0000313" key="11">
    <source>
        <dbReference type="Proteomes" id="UP000663873"/>
    </source>
</evidence>
<protein>
    <recommendedName>
        <fullName evidence="4">PH domain-containing protein</fullName>
    </recommendedName>
</protein>
<keyword evidence="11" id="KW-1185">Reference proteome</keyword>
<dbReference type="InterPro" id="IPR001849">
    <property type="entry name" value="PH_domain"/>
</dbReference>
<dbReference type="GO" id="GO:0045595">
    <property type="term" value="P:regulation of cell differentiation"/>
    <property type="evidence" value="ECO:0007669"/>
    <property type="project" value="TreeGrafter"/>
</dbReference>
<evidence type="ECO:0000256" key="2">
    <source>
        <dbReference type="ARBA" id="ARBA00023136"/>
    </source>
</evidence>
<proteinExistence type="predicted"/>
<sequence>MSQHIKTGHLRYYYKGLLSRKWKDFYFVLFDDSTLQWYEKQNDRKPEGSVRIRDIAKNLCVGPYTRCLPNRPPFPRPTDEANLIALPKASPGHRDPEVIWILCNDVTHLNDWMKAIVSTLPPPPQQIPPPPSQTQAGAYQPSAPPGGAPPPYSSSSGGYPPPPQQRPVYPQLPGNQPQQAYRPTYGGSTVPQGQQPSYNHTTVVVQPSPAYGGGSGGGGGYGGYRGGGGGVGGSSLAGVGLGLAGGALLGGALGYAWGGGFGGHGGWGYGMGPAGNYGGYGGWGGGNDSTVINNYYDNDTTNNYDQSTTHNDYSATNDTNNFDNGYQQPDSFQYDTNNGGGDVDYGNATDNYGGGGDYGGGDNFGGGDDYGGGDFGGGDFGGGDFGGGDFGGGDCNAYVWQPITDVFGEERKTKRETMRRARLDKPESGLHRRQQLEKYVLAALHFTAKCKFESCKKQWTCQIQRKETEVDVLPYRNFAERMAKSTVDFKKICQEQ</sequence>
<feature type="domain" description="PH" evidence="4">
    <location>
        <begin position="3"/>
        <end position="121"/>
    </location>
</feature>
<feature type="compositionally biased region" description="Pro residues" evidence="3">
    <location>
        <begin position="142"/>
        <end position="152"/>
    </location>
</feature>
<evidence type="ECO:0000313" key="9">
    <source>
        <dbReference type="EMBL" id="CAF4616571.1"/>
    </source>
</evidence>
<dbReference type="Proteomes" id="UP000663862">
    <property type="component" value="Unassembled WGS sequence"/>
</dbReference>
<reference evidence="6" key="1">
    <citation type="submission" date="2021-02" db="EMBL/GenBank/DDBJ databases">
        <authorList>
            <person name="Nowell W R."/>
        </authorList>
    </citation>
    <scope>NUCLEOTIDE SEQUENCE</scope>
</reference>
<dbReference type="InterPro" id="IPR039680">
    <property type="entry name" value="PLEKHB1/2"/>
</dbReference>
<dbReference type="EMBL" id="CAJOBS010000640">
    <property type="protein sequence ID" value="CAF4616571.1"/>
    <property type="molecule type" value="Genomic_DNA"/>
</dbReference>
<dbReference type="Gene3D" id="2.30.29.30">
    <property type="entry name" value="Pleckstrin-homology domain (PH domain)/Phosphotyrosine-binding domain (PTB)"/>
    <property type="match status" value="1"/>
</dbReference>
<comment type="subcellular location">
    <subcellularLocation>
        <location evidence="1">Membrane</location>
    </subcellularLocation>
</comment>